<dbReference type="GO" id="GO:0003700">
    <property type="term" value="F:DNA-binding transcription factor activity"/>
    <property type="evidence" value="ECO:0007669"/>
    <property type="project" value="TreeGrafter"/>
</dbReference>
<dbReference type="PANTHER" id="PTHR30146">
    <property type="entry name" value="LACI-RELATED TRANSCRIPTIONAL REPRESSOR"/>
    <property type="match status" value="1"/>
</dbReference>
<gene>
    <name evidence="6" type="primary">purR</name>
    <name evidence="6" type="ORF">Maq22A_c12790</name>
</gene>
<sequence length="365" mass="38560">MALPRSDDKTRRVGGRGMDEGGNEAFATGDAEPFDGTGRRPITLADVAREARVGESTVSRVLRSHGSFSEKTRARVEAAVARLGYVPNRIAGTLASTGSRLIGIVIPSLTNIVFPDLLRGATAALEQEGFQSVIAVTDYDQDREEAVVGSLLSWRPAGLIVTGLEHNPGTRRRLAASGVRVAELLDTDGPGLDIVVGYSNRAAGEASARHLVGRGYRRIGYIGHDLTKDRRAAKRYAGFRDALRETGMGPAGEERVASPSSVEAGRQGLAALLERVPDLDAAYFSNDDMALGGYFHCLAHGIAVPGRLALFGYNGLDVGRLMPQPLATIRTPRVEAGATAARLLCTGSPATVVDLGFELIEGATA</sequence>
<dbReference type="AlphaFoldDB" id="A0A0C6FFP1"/>
<dbReference type="Pfam" id="PF00356">
    <property type="entry name" value="LacI"/>
    <property type="match status" value="1"/>
</dbReference>
<dbReference type="InterPro" id="IPR028082">
    <property type="entry name" value="Peripla_BP_I"/>
</dbReference>
<organism evidence="6 7">
    <name type="scientific">Methylobacterium aquaticum</name>
    <dbReference type="NCBI Taxonomy" id="270351"/>
    <lineage>
        <taxon>Bacteria</taxon>
        <taxon>Pseudomonadati</taxon>
        <taxon>Pseudomonadota</taxon>
        <taxon>Alphaproteobacteria</taxon>
        <taxon>Hyphomicrobiales</taxon>
        <taxon>Methylobacteriaceae</taxon>
        <taxon>Methylobacterium</taxon>
    </lineage>
</organism>
<evidence type="ECO:0000259" key="5">
    <source>
        <dbReference type="PROSITE" id="PS50932"/>
    </source>
</evidence>
<feature type="domain" description="HTH lacI-type" evidence="5">
    <location>
        <begin position="42"/>
        <end position="96"/>
    </location>
</feature>
<dbReference type="EMBL" id="AP014704">
    <property type="protein sequence ID" value="BAQ45797.1"/>
    <property type="molecule type" value="Genomic_DNA"/>
</dbReference>
<proteinExistence type="predicted"/>
<dbReference type="PROSITE" id="PS00356">
    <property type="entry name" value="HTH_LACI_1"/>
    <property type="match status" value="1"/>
</dbReference>
<evidence type="ECO:0000256" key="3">
    <source>
        <dbReference type="ARBA" id="ARBA00023163"/>
    </source>
</evidence>
<feature type="region of interest" description="Disordered" evidence="4">
    <location>
        <begin position="1"/>
        <end position="39"/>
    </location>
</feature>
<dbReference type="InterPro" id="IPR001761">
    <property type="entry name" value="Peripla_BP/Lac1_sug-bd_dom"/>
</dbReference>
<keyword evidence="3" id="KW-0804">Transcription</keyword>
<dbReference type="InterPro" id="IPR000843">
    <property type="entry name" value="HTH_LacI"/>
</dbReference>
<evidence type="ECO:0000256" key="2">
    <source>
        <dbReference type="ARBA" id="ARBA00023125"/>
    </source>
</evidence>
<dbReference type="KEGG" id="maqu:Maq22A_c12790"/>
<dbReference type="CDD" id="cd01575">
    <property type="entry name" value="PBP1_GntR"/>
    <property type="match status" value="1"/>
</dbReference>
<feature type="compositionally biased region" description="Basic and acidic residues" evidence="4">
    <location>
        <begin position="1"/>
        <end position="11"/>
    </location>
</feature>
<name>A0A0C6FFP1_9HYPH</name>
<dbReference type="Proteomes" id="UP000061432">
    <property type="component" value="Chromosome"/>
</dbReference>
<dbReference type="PATRIC" id="fig|270351.10.peg.2474"/>
<dbReference type="PROSITE" id="PS50932">
    <property type="entry name" value="HTH_LACI_2"/>
    <property type="match status" value="1"/>
</dbReference>
<accession>A0A0C6FFP1</accession>
<dbReference type="STRING" id="270351.Maq22A_c12790"/>
<dbReference type="SUPFAM" id="SSF53822">
    <property type="entry name" value="Periplasmic binding protein-like I"/>
    <property type="match status" value="1"/>
</dbReference>
<dbReference type="SMART" id="SM00354">
    <property type="entry name" value="HTH_LACI"/>
    <property type="match status" value="1"/>
</dbReference>
<keyword evidence="2" id="KW-0238">DNA-binding</keyword>
<dbReference type="Gene3D" id="1.10.260.40">
    <property type="entry name" value="lambda repressor-like DNA-binding domains"/>
    <property type="match status" value="1"/>
</dbReference>
<protein>
    <submittedName>
        <fullName evidence="6">LacI family transcriptional regulator</fullName>
    </submittedName>
</protein>
<keyword evidence="1" id="KW-0805">Transcription regulation</keyword>
<reference evidence="6 7" key="1">
    <citation type="journal article" date="2015" name="Genome Announc.">
        <title>Complete Genome Sequence of Methylobacterium aquaticum Strain 22A, Isolated from Racomitrium japonicum Moss.</title>
        <authorList>
            <person name="Tani A."/>
            <person name="Ogura Y."/>
            <person name="Hayashi T."/>
            <person name="Kimbara K."/>
        </authorList>
    </citation>
    <scope>NUCLEOTIDE SEQUENCE [LARGE SCALE GENOMIC DNA]</scope>
    <source>
        <strain evidence="6 7">MA-22A</strain>
    </source>
</reference>
<evidence type="ECO:0000256" key="1">
    <source>
        <dbReference type="ARBA" id="ARBA00023015"/>
    </source>
</evidence>
<evidence type="ECO:0000256" key="4">
    <source>
        <dbReference type="SAM" id="MobiDB-lite"/>
    </source>
</evidence>
<dbReference type="SUPFAM" id="SSF47413">
    <property type="entry name" value="lambda repressor-like DNA-binding domains"/>
    <property type="match status" value="1"/>
</dbReference>
<dbReference type="Pfam" id="PF00532">
    <property type="entry name" value="Peripla_BP_1"/>
    <property type="match status" value="1"/>
</dbReference>
<evidence type="ECO:0000313" key="6">
    <source>
        <dbReference type="EMBL" id="BAQ45797.1"/>
    </source>
</evidence>
<dbReference type="PANTHER" id="PTHR30146:SF33">
    <property type="entry name" value="TRANSCRIPTIONAL REGULATOR"/>
    <property type="match status" value="1"/>
</dbReference>
<dbReference type="GO" id="GO:0000976">
    <property type="term" value="F:transcription cis-regulatory region binding"/>
    <property type="evidence" value="ECO:0007669"/>
    <property type="project" value="TreeGrafter"/>
</dbReference>
<dbReference type="InterPro" id="IPR010982">
    <property type="entry name" value="Lambda_DNA-bd_dom_sf"/>
</dbReference>
<reference evidence="7" key="2">
    <citation type="submission" date="2015-01" db="EMBL/GenBank/DDBJ databases">
        <title>Complete genome sequence of Methylobacterium aquaticum strain 22A.</title>
        <authorList>
            <person name="Tani A."/>
            <person name="Ogura Y."/>
            <person name="Hayashi T."/>
        </authorList>
    </citation>
    <scope>NUCLEOTIDE SEQUENCE [LARGE SCALE GENOMIC DNA]</scope>
    <source>
        <strain evidence="7">MA-22A</strain>
    </source>
</reference>
<dbReference type="CDD" id="cd01392">
    <property type="entry name" value="HTH_LacI"/>
    <property type="match status" value="1"/>
</dbReference>
<dbReference type="Gene3D" id="3.40.50.2300">
    <property type="match status" value="2"/>
</dbReference>
<evidence type="ECO:0000313" key="7">
    <source>
        <dbReference type="Proteomes" id="UP000061432"/>
    </source>
</evidence>